<sequence length="130" mass="14796">MKQIILIAGLLCVVLAVFLFAYVDFWQPNGVYEGDWKGRFMDLEENEFTVSAYIDEQSNAYGHMEVTLEDEIFILPIHFNNDRLWLDASVGTGEFVLIEADGIYELMGDINAETETGVIVGRLELVKLIR</sequence>
<protein>
    <submittedName>
        <fullName evidence="1">Uncharacterized protein</fullName>
    </submittedName>
</protein>
<organism evidence="1 2">
    <name type="scientific">Fusibacter tunisiensis</name>
    <dbReference type="NCBI Taxonomy" id="1008308"/>
    <lineage>
        <taxon>Bacteria</taxon>
        <taxon>Bacillati</taxon>
        <taxon>Bacillota</taxon>
        <taxon>Clostridia</taxon>
        <taxon>Eubacteriales</taxon>
        <taxon>Eubacteriales Family XII. Incertae Sedis</taxon>
        <taxon>Fusibacter</taxon>
    </lineage>
</organism>
<keyword evidence="2" id="KW-1185">Reference proteome</keyword>
<name>A0ABS2MTI2_9FIRM</name>
<evidence type="ECO:0000313" key="1">
    <source>
        <dbReference type="EMBL" id="MBM7562655.1"/>
    </source>
</evidence>
<dbReference type="EMBL" id="JAFBDT010000025">
    <property type="protein sequence ID" value="MBM7562655.1"/>
    <property type="molecule type" value="Genomic_DNA"/>
</dbReference>
<evidence type="ECO:0000313" key="2">
    <source>
        <dbReference type="Proteomes" id="UP000767854"/>
    </source>
</evidence>
<dbReference type="Proteomes" id="UP000767854">
    <property type="component" value="Unassembled WGS sequence"/>
</dbReference>
<proteinExistence type="predicted"/>
<gene>
    <name evidence="1" type="ORF">JOC49_002216</name>
</gene>
<comment type="caution">
    <text evidence="1">The sequence shown here is derived from an EMBL/GenBank/DDBJ whole genome shotgun (WGS) entry which is preliminary data.</text>
</comment>
<accession>A0ABS2MTI2</accession>
<reference evidence="1 2" key="1">
    <citation type="submission" date="2021-01" db="EMBL/GenBank/DDBJ databases">
        <title>Genomic Encyclopedia of Type Strains, Phase IV (KMG-IV): sequencing the most valuable type-strain genomes for metagenomic binning, comparative biology and taxonomic classification.</title>
        <authorList>
            <person name="Goeker M."/>
        </authorList>
    </citation>
    <scope>NUCLEOTIDE SEQUENCE [LARGE SCALE GENOMIC DNA]</scope>
    <source>
        <strain evidence="1 2">DSM 24436</strain>
    </source>
</reference>
<dbReference type="RefSeq" id="WP_204665083.1">
    <property type="nucleotide sequence ID" value="NZ_JAFBDT010000025.1"/>
</dbReference>